<dbReference type="Gene3D" id="3.90.70.10">
    <property type="entry name" value="Cysteine proteinases"/>
    <property type="match status" value="1"/>
</dbReference>
<keyword evidence="4" id="KW-1185">Reference proteome</keyword>
<accession>A0A2U1DMR0</accession>
<keyword evidence="1" id="KW-0472">Membrane</keyword>
<protein>
    <submittedName>
        <fullName evidence="3">Peptidase C39-like protein</fullName>
    </submittedName>
</protein>
<dbReference type="Proteomes" id="UP000245793">
    <property type="component" value="Unassembled WGS sequence"/>
</dbReference>
<dbReference type="AlphaFoldDB" id="A0A2U1DMR0"/>
<name>A0A2U1DMR0_9FIRM</name>
<feature type="transmembrane region" description="Helical" evidence="1">
    <location>
        <begin position="12"/>
        <end position="34"/>
    </location>
</feature>
<dbReference type="Pfam" id="PF13529">
    <property type="entry name" value="Peptidase_C39_2"/>
    <property type="match status" value="1"/>
</dbReference>
<sequence length="385" mass="43216">MLKNSRDNKKIKLNLICTFLMLIIVFSIIGVTAYSTCTDKVDRKNSYDIETNLLVKENKVDNIDNDLQPQRKIKLLDFDANVVAEYIEFKNELNEYAGYVIRDTHSGYIYDYSNEGNLFEGLLSKAGLTYEDLYEGKVYFVNPFEIYVELNDGKIIDLMPQSGNYPSEITEGQLEESFYERKVEFGKPIEPELKSFKISEPVLSRRGSFTPCTTGDFDDLKITDSKGRRVYPHDHCSPTAATTIMKYFSYIGKSSLSSAYSNNDVFAKFYIAMDTNGGVSGSKDSGTARKNIAPAYTKVGIDLGAKPKESYTLRGTSSKTMIDALKAGKLLHVSVDLLETSEGGHSIAVVSYSNGYFRIADGWSSYFRNVSYSDMSVQQVVSVKY</sequence>
<evidence type="ECO:0000256" key="1">
    <source>
        <dbReference type="SAM" id="Phobius"/>
    </source>
</evidence>
<evidence type="ECO:0000259" key="2">
    <source>
        <dbReference type="Pfam" id="PF13529"/>
    </source>
</evidence>
<keyword evidence="1" id="KW-1133">Transmembrane helix</keyword>
<organism evidence="3 4">
    <name type="scientific">Ezakiella coagulans</name>
    <dbReference type="NCBI Taxonomy" id="46507"/>
    <lineage>
        <taxon>Bacteria</taxon>
        <taxon>Bacillati</taxon>
        <taxon>Bacillota</taxon>
        <taxon>Tissierellia</taxon>
        <taxon>Ezakiella</taxon>
    </lineage>
</organism>
<dbReference type="RefSeq" id="WP_116480586.1">
    <property type="nucleotide sequence ID" value="NZ_QEKV01000014.1"/>
</dbReference>
<keyword evidence="1" id="KW-0812">Transmembrane</keyword>
<dbReference type="EMBL" id="QEKV01000014">
    <property type="protein sequence ID" value="PVY88839.1"/>
    <property type="molecule type" value="Genomic_DNA"/>
</dbReference>
<evidence type="ECO:0000313" key="4">
    <source>
        <dbReference type="Proteomes" id="UP000245793"/>
    </source>
</evidence>
<feature type="domain" description="Peptidase C39-like" evidence="2">
    <location>
        <begin position="234"/>
        <end position="362"/>
    </location>
</feature>
<gene>
    <name evidence="3" type="ORF">C7381_11416</name>
</gene>
<proteinExistence type="predicted"/>
<evidence type="ECO:0000313" key="3">
    <source>
        <dbReference type="EMBL" id="PVY88839.1"/>
    </source>
</evidence>
<dbReference type="InterPro" id="IPR039564">
    <property type="entry name" value="Peptidase_C39-like"/>
</dbReference>
<reference evidence="3 4" key="1">
    <citation type="submission" date="2018-04" db="EMBL/GenBank/DDBJ databases">
        <title>Genomic Encyclopedia of Type Strains, Phase IV (KMG-IV): sequencing the most valuable type-strain genomes for metagenomic binning, comparative biology and taxonomic classification.</title>
        <authorList>
            <person name="Goeker M."/>
        </authorList>
    </citation>
    <scope>NUCLEOTIDE SEQUENCE [LARGE SCALE GENOMIC DNA]</scope>
    <source>
        <strain evidence="3 4">DSM 20705</strain>
    </source>
</reference>
<comment type="caution">
    <text evidence="3">The sequence shown here is derived from an EMBL/GenBank/DDBJ whole genome shotgun (WGS) entry which is preliminary data.</text>
</comment>